<evidence type="ECO:0000313" key="1">
    <source>
        <dbReference type="EMBL" id="PWN17775.1"/>
    </source>
</evidence>
<dbReference type="Proteomes" id="UP000245942">
    <property type="component" value="Unassembled WGS sequence"/>
</dbReference>
<gene>
    <name evidence="1" type="ORF">BCV69DRAFT_285663</name>
</gene>
<dbReference type="EMBL" id="KZ819340">
    <property type="protein sequence ID" value="PWN17775.1"/>
    <property type="molecule type" value="Genomic_DNA"/>
</dbReference>
<name>A0A316U4C2_9BASI</name>
<evidence type="ECO:0000313" key="2">
    <source>
        <dbReference type="Proteomes" id="UP000245942"/>
    </source>
</evidence>
<proteinExistence type="predicted"/>
<dbReference type="RefSeq" id="XP_025344935.1">
    <property type="nucleotide sequence ID" value="XM_025493462.1"/>
</dbReference>
<dbReference type="AlphaFoldDB" id="A0A316U4C2"/>
<organism evidence="1 2">
    <name type="scientific">Pseudomicrostroma glucosiphilum</name>
    <dbReference type="NCBI Taxonomy" id="1684307"/>
    <lineage>
        <taxon>Eukaryota</taxon>
        <taxon>Fungi</taxon>
        <taxon>Dikarya</taxon>
        <taxon>Basidiomycota</taxon>
        <taxon>Ustilaginomycotina</taxon>
        <taxon>Exobasidiomycetes</taxon>
        <taxon>Microstromatales</taxon>
        <taxon>Microstromatales incertae sedis</taxon>
        <taxon>Pseudomicrostroma</taxon>
    </lineage>
</organism>
<accession>A0A316U4C2</accession>
<sequence length="60" mass="6242">MRDSSDVSGVNVAKEEGDNVVVAVVEGEESGCRRGEDVVSFDNLVVFVGVNARVATVESG</sequence>
<protein>
    <submittedName>
        <fullName evidence="1">Uncharacterized protein</fullName>
    </submittedName>
</protein>
<keyword evidence="2" id="KW-1185">Reference proteome</keyword>
<dbReference type="GeneID" id="37015196"/>
<reference evidence="1 2" key="1">
    <citation type="journal article" date="2018" name="Mol. Biol. Evol.">
        <title>Broad Genomic Sampling Reveals a Smut Pathogenic Ancestry of the Fungal Clade Ustilaginomycotina.</title>
        <authorList>
            <person name="Kijpornyongpan T."/>
            <person name="Mondo S.J."/>
            <person name="Barry K."/>
            <person name="Sandor L."/>
            <person name="Lee J."/>
            <person name="Lipzen A."/>
            <person name="Pangilinan J."/>
            <person name="LaButti K."/>
            <person name="Hainaut M."/>
            <person name="Henrissat B."/>
            <person name="Grigoriev I.V."/>
            <person name="Spatafora J.W."/>
            <person name="Aime M.C."/>
        </authorList>
    </citation>
    <scope>NUCLEOTIDE SEQUENCE [LARGE SCALE GENOMIC DNA]</scope>
    <source>
        <strain evidence="1 2">MCA 4718</strain>
    </source>
</reference>